<dbReference type="InterPro" id="IPR000157">
    <property type="entry name" value="TIR_dom"/>
</dbReference>
<feature type="domain" description="NACHT" evidence="5">
    <location>
        <begin position="689"/>
        <end position="807"/>
    </location>
</feature>
<sequence length="1924" mass="209858">MERDARPRDFFISYSPADERWATWLAWQLETAGYRTLIQAWDFVPGTNFIDFMDRGVRDSAVVLAVLSDNYLGSRYGTMEWQAAFRTDPGKLLPVRIADCQLDGLLATITYLDLLGVSNAERARGILLERVRHLLAGRAKPWDEPGFPQDALASPEVVDEEGVDPAAIESSLGRRTPVAAPKFPGDSADRADHPGIAILHVAGPRFGRGLIAQDEPSTAQELQSHIWANVTSMVDNGAPRPDLIVVTGDLTESGRPREIDEALAFLTGLRVLLGLEPNRLIVVPGNHDISRPACHAYFLNCESREHEPKPPYFPKLGHFVRLFGELYQGLDDLVFDIGQPWTLFPIPELRVVVAGLNSTMAATHLPEDDYGSIGEPQAAWFAERLRAFEDSGWLRIGVVRHDPLPGTAAAPNDPALLRDVDVLSRMLGRRLNLLLHGPGPGGVHMDRLDDRLPVVPASAPGREEIVHITADGLERYFAASTSGRSGTPTAHAELTWVGADSALAPSVVAELTGGAPEQEPGPPDPIDPHGKLLERVVEVCHTRYPGVTVRRVEVGLAHLLVTQQRDEVTAQWRIGAHVGDMTRQVIEEFLALDPEYGSELVYRGAAPPRSLREEAASHGLRVRSFLEFQGLLDLDGYLAGQVERLRTDRRYPPELYVPQRFREFEHGEQSIRDDLVAELLHLLSTDHGRFVLVLGDFGRGKTFALRELARRITETMPALIPILIELRTLDKTHSVDALVAAHLANHGEERIDLKALRYMLREGRVVLLFDGFDELVTRISYEFAAEHLETLLQAAVGKAKIVVASRTQHFESRAQVLTALGERVGQLADRQILNIEEFAPAQVHAFLTNRYGGDVERADARMGLITGIEDLLGLAQNPRMLSFIADLDEGRLRAAEGAKQTVGAAGLYREILESWLAFEVNRTASIEGALPGLRLTELWLAVTAFALRIWESGQPYLRAGELTEVAQGLVELTGTNRMSIPQSAHAIGSGSLLVRTEENLFGFIHASVTEWLVANHIADQFAAGVEAPVELAKAPLSTLTVDFLCDLADIRTVRAWADAVLSGGDGAGPSDETTEDIARANAIRVVTRLRTAPDADLRGAILVGEDLSYRDMHEVDLTGADLTGARLVGVELDGAVLRGARLVGARLDEASLIGADLTDADLRGARLARTDLTGVRAHGSRWNRAALLEVVGDTPEGADLRGAAIVPGMRVRTEFAPAAVGVRHGFHARHGRLPQPLAYSPDGATLAIGSDDGGVLICDSETGLPVRTLQGHRDRSFAVAYTDGVLVSGSGDGTVDLRDAHTGRLLRILRGHKEWPWPVVLSPTGDVLATGDADGMLRLWGLPDGELRHECVPSDGKRELIFSLAFHGTLLAASYRSGLVRLWDVETGRELGEFVGASGSVFRIMFDRTGELLAVGGINGTLTLWNPRTRTKVRELSGHTGRVYTLAFHPSRPLLASGDTDGGVYLWDVESGAAVHEIAEHRASIYWLSFDPSGELLASGDSAGLLCLHDTATAQPRHRFTAHTGSIWPFAFRPDGAQLAVTDDQFTTRLWDPVTGACKQVLTGHGRQVRTVTFNADGTMLATCGNDGIVRLWDPVAGTLIRQVAGSEDRLFTFESALFNAAQPQQLATVGNDGRLSLLDLSTDLFQRHISVEAAPVWTFAFDPNDVYLATANDDDTVVLWVRTTGGLHAVCAEHHGRVRSIAFSGDGSVMATGCDDSVVRLWNVANGRLRRELRGHRDRVYAVAFHEDRLASVSWDHTIRIWDVGSGACLHEFDQHSGRLWAAAIDRHSGILATGGDDLVIRLWDMASGRHLHTLEGHTRRVWSLAFDPVHGHLASGSDDGSTILWSVPGAGRDPNPAEEPAIRTQLLGLPEGWASVAPDGRYKAEGNTAGQFWHVIGMSRFESGELDRFVPEVRRLAPETPF</sequence>
<dbReference type="InterPro" id="IPR007111">
    <property type="entry name" value="NACHT_NTPase"/>
</dbReference>
<dbReference type="Pfam" id="PF22739">
    <property type="entry name" value="NA-iREase3"/>
    <property type="match status" value="1"/>
</dbReference>
<dbReference type="InterPro" id="IPR020472">
    <property type="entry name" value="WD40_PAC1"/>
</dbReference>
<dbReference type="InterPro" id="IPR001680">
    <property type="entry name" value="WD40_rpt"/>
</dbReference>
<feature type="repeat" description="WD" evidence="3">
    <location>
        <begin position="1774"/>
        <end position="1815"/>
    </location>
</feature>
<dbReference type="PROSITE" id="PS50104">
    <property type="entry name" value="TIR"/>
    <property type="match status" value="1"/>
</dbReference>
<dbReference type="SMART" id="SM00255">
    <property type="entry name" value="TIR"/>
    <property type="match status" value="1"/>
</dbReference>
<evidence type="ECO:0008006" key="8">
    <source>
        <dbReference type="Google" id="ProtNLM"/>
    </source>
</evidence>
<proteinExistence type="predicted"/>
<keyword evidence="7" id="KW-1185">Reference proteome</keyword>
<dbReference type="Gene3D" id="3.60.21.10">
    <property type="match status" value="1"/>
</dbReference>
<evidence type="ECO:0000259" key="5">
    <source>
        <dbReference type="PROSITE" id="PS50837"/>
    </source>
</evidence>
<feature type="repeat" description="WD" evidence="3">
    <location>
        <begin position="1692"/>
        <end position="1733"/>
    </location>
</feature>
<dbReference type="SUPFAM" id="SSF56300">
    <property type="entry name" value="Metallo-dependent phosphatases"/>
    <property type="match status" value="1"/>
</dbReference>
<dbReference type="SUPFAM" id="SSF50978">
    <property type="entry name" value="WD40 repeat-like"/>
    <property type="match status" value="3"/>
</dbReference>
<dbReference type="CDD" id="cd00200">
    <property type="entry name" value="WD40"/>
    <property type="match status" value="2"/>
</dbReference>
<feature type="repeat" description="WD" evidence="3">
    <location>
        <begin position="1562"/>
        <end position="1603"/>
    </location>
</feature>
<dbReference type="Pfam" id="PF05729">
    <property type="entry name" value="NACHT"/>
    <property type="match status" value="1"/>
</dbReference>
<feature type="repeat" description="WD" evidence="3">
    <location>
        <begin position="1436"/>
        <end position="1477"/>
    </location>
</feature>
<gene>
    <name evidence="6" type="ORF">GCM10023318_28320</name>
</gene>
<dbReference type="PANTHER" id="PTHR19879">
    <property type="entry name" value="TRANSCRIPTION INITIATION FACTOR TFIID"/>
    <property type="match status" value="1"/>
</dbReference>
<name>A0ABP9K954_9NOCA</name>
<dbReference type="PROSITE" id="PS50837">
    <property type="entry name" value="NACHT"/>
    <property type="match status" value="1"/>
</dbReference>
<feature type="repeat" description="WD" evidence="3">
    <location>
        <begin position="1309"/>
        <end position="1350"/>
    </location>
</feature>
<feature type="repeat" description="WD" evidence="3">
    <location>
        <begin position="1269"/>
        <end position="1308"/>
    </location>
</feature>
<feature type="repeat" description="WD" evidence="3">
    <location>
        <begin position="1734"/>
        <end position="1773"/>
    </location>
</feature>
<feature type="repeat" description="WD" evidence="3">
    <location>
        <begin position="1520"/>
        <end position="1552"/>
    </location>
</feature>
<dbReference type="InterPro" id="IPR019775">
    <property type="entry name" value="WD40_repeat_CS"/>
</dbReference>
<dbReference type="PANTHER" id="PTHR19879:SF9">
    <property type="entry name" value="TRANSCRIPTION INITIATION FACTOR TFIID SUBUNIT 5"/>
    <property type="match status" value="1"/>
</dbReference>
<evidence type="ECO:0000259" key="4">
    <source>
        <dbReference type="PROSITE" id="PS50104"/>
    </source>
</evidence>
<dbReference type="Gene3D" id="3.40.50.10140">
    <property type="entry name" value="Toll/interleukin-1 receptor homology (TIR) domain"/>
    <property type="match status" value="1"/>
</dbReference>
<dbReference type="SUPFAM" id="SSF52540">
    <property type="entry name" value="P-loop containing nucleoside triphosphate hydrolases"/>
    <property type="match status" value="1"/>
</dbReference>
<dbReference type="PROSITE" id="PS00678">
    <property type="entry name" value="WD_REPEATS_1"/>
    <property type="match status" value="4"/>
</dbReference>
<protein>
    <recommendedName>
        <fullName evidence="8">TIR domain-containing protein</fullName>
    </recommendedName>
</protein>
<keyword evidence="2" id="KW-0677">Repeat</keyword>
<dbReference type="EMBL" id="BAABJM010000002">
    <property type="protein sequence ID" value="GAA5053949.1"/>
    <property type="molecule type" value="Genomic_DNA"/>
</dbReference>
<dbReference type="Pfam" id="PF00805">
    <property type="entry name" value="Pentapeptide"/>
    <property type="match status" value="1"/>
</dbReference>
<dbReference type="InterPro" id="IPR036322">
    <property type="entry name" value="WD40_repeat_dom_sf"/>
</dbReference>
<dbReference type="SUPFAM" id="SSF141571">
    <property type="entry name" value="Pentapeptide repeat-like"/>
    <property type="match status" value="1"/>
</dbReference>
<dbReference type="Proteomes" id="UP001500603">
    <property type="component" value="Unassembled WGS sequence"/>
</dbReference>
<dbReference type="SUPFAM" id="SSF52200">
    <property type="entry name" value="Toll/Interleukin receptor TIR domain"/>
    <property type="match status" value="1"/>
</dbReference>
<dbReference type="InterPro" id="IPR029052">
    <property type="entry name" value="Metallo-depent_PP-like"/>
</dbReference>
<dbReference type="PROSITE" id="PS50082">
    <property type="entry name" value="WD_REPEATS_2"/>
    <property type="match status" value="11"/>
</dbReference>
<feature type="repeat" description="WD" evidence="3">
    <location>
        <begin position="1650"/>
        <end position="1681"/>
    </location>
</feature>
<reference evidence="7" key="1">
    <citation type="journal article" date="2019" name="Int. J. Syst. Evol. Microbiol.">
        <title>The Global Catalogue of Microorganisms (GCM) 10K type strain sequencing project: providing services to taxonomists for standard genome sequencing and annotation.</title>
        <authorList>
            <consortium name="The Broad Institute Genomics Platform"/>
            <consortium name="The Broad Institute Genome Sequencing Center for Infectious Disease"/>
            <person name="Wu L."/>
            <person name="Ma J."/>
        </authorList>
    </citation>
    <scope>NUCLEOTIDE SEQUENCE [LARGE SCALE GENOMIC DNA]</scope>
    <source>
        <strain evidence="7">JCM 18298</strain>
    </source>
</reference>
<dbReference type="Gene3D" id="2.130.10.10">
    <property type="entry name" value="YVTN repeat-like/Quinoprotein amine dehydrogenase"/>
    <property type="match status" value="4"/>
</dbReference>
<accession>A0ABP9K954</accession>
<evidence type="ECO:0000313" key="7">
    <source>
        <dbReference type="Proteomes" id="UP001500603"/>
    </source>
</evidence>
<dbReference type="Pfam" id="PF00400">
    <property type="entry name" value="WD40"/>
    <property type="match status" value="9"/>
</dbReference>
<dbReference type="InterPro" id="IPR027417">
    <property type="entry name" value="P-loop_NTPase"/>
</dbReference>
<dbReference type="RefSeq" id="WP_345496561.1">
    <property type="nucleotide sequence ID" value="NZ_BAABJM010000002.1"/>
</dbReference>
<evidence type="ECO:0000313" key="6">
    <source>
        <dbReference type="EMBL" id="GAA5053949.1"/>
    </source>
</evidence>
<dbReference type="Pfam" id="PF00149">
    <property type="entry name" value="Metallophos"/>
    <property type="match status" value="1"/>
</dbReference>
<keyword evidence="1 3" id="KW-0853">WD repeat</keyword>
<dbReference type="PROSITE" id="PS50294">
    <property type="entry name" value="WD_REPEATS_REGION"/>
    <property type="match status" value="7"/>
</dbReference>
<evidence type="ECO:0000256" key="2">
    <source>
        <dbReference type="ARBA" id="ARBA00022737"/>
    </source>
</evidence>
<dbReference type="InterPro" id="IPR015943">
    <property type="entry name" value="WD40/YVTN_repeat-like_dom_sf"/>
</dbReference>
<organism evidence="6 7">
    <name type="scientific">Nocardia callitridis</name>
    <dbReference type="NCBI Taxonomy" id="648753"/>
    <lineage>
        <taxon>Bacteria</taxon>
        <taxon>Bacillati</taxon>
        <taxon>Actinomycetota</taxon>
        <taxon>Actinomycetes</taxon>
        <taxon>Mycobacteriales</taxon>
        <taxon>Nocardiaceae</taxon>
        <taxon>Nocardia</taxon>
    </lineage>
</organism>
<evidence type="ECO:0000256" key="1">
    <source>
        <dbReference type="ARBA" id="ARBA00022574"/>
    </source>
</evidence>
<feature type="repeat" description="WD" evidence="3">
    <location>
        <begin position="1394"/>
        <end position="1435"/>
    </location>
</feature>
<dbReference type="SMART" id="SM00320">
    <property type="entry name" value="WD40"/>
    <property type="match status" value="15"/>
</dbReference>
<dbReference type="Gene3D" id="2.160.20.80">
    <property type="entry name" value="E3 ubiquitin-protein ligase SopA"/>
    <property type="match status" value="1"/>
</dbReference>
<dbReference type="InterPro" id="IPR001646">
    <property type="entry name" value="5peptide_repeat"/>
</dbReference>
<evidence type="ECO:0000256" key="3">
    <source>
        <dbReference type="PROSITE-ProRule" id="PRU00221"/>
    </source>
</evidence>
<dbReference type="Pfam" id="PF13676">
    <property type="entry name" value="TIR_2"/>
    <property type="match status" value="1"/>
</dbReference>
<feature type="repeat" description="WD" evidence="3">
    <location>
        <begin position="1816"/>
        <end position="1849"/>
    </location>
</feature>
<comment type="caution">
    <text evidence="6">The sequence shown here is derived from an EMBL/GenBank/DDBJ whole genome shotgun (WGS) entry which is preliminary data.</text>
</comment>
<dbReference type="InterPro" id="IPR035897">
    <property type="entry name" value="Toll_tir_struct_dom_sf"/>
</dbReference>
<dbReference type="InterPro" id="IPR054571">
    <property type="entry name" value="NA-iREase3_dom"/>
</dbReference>
<dbReference type="Gene3D" id="3.40.50.300">
    <property type="entry name" value="P-loop containing nucleotide triphosphate hydrolases"/>
    <property type="match status" value="1"/>
</dbReference>
<feature type="domain" description="TIR" evidence="4">
    <location>
        <begin position="6"/>
        <end position="135"/>
    </location>
</feature>
<dbReference type="PRINTS" id="PR00320">
    <property type="entry name" value="GPROTEINBRPT"/>
</dbReference>
<dbReference type="InterPro" id="IPR004843">
    <property type="entry name" value="Calcineurin-like_PHP"/>
</dbReference>